<feature type="domain" description="Expansin-like EG45" evidence="7">
    <location>
        <begin position="68"/>
        <end position="182"/>
    </location>
</feature>
<dbReference type="InterPro" id="IPR002963">
    <property type="entry name" value="Expansin"/>
</dbReference>
<evidence type="ECO:0000256" key="5">
    <source>
        <dbReference type="ARBA" id="ARBA00023136"/>
    </source>
</evidence>
<accession>A0A5B8LD66</accession>
<dbReference type="GO" id="GO:0016020">
    <property type="term" value="C:membrane"/>
    <property type="evidence" value="ECO:0007669"/>
    <property type="project" value="UniProtKB-SubCell"/>
</dbReference>
<comment type="function">
    <text evidence="6">Causes loosening and extension of plant cell walls by disrupting non-covalent bonding between cellulose microfibrils and matrix glucans. No enzymatic activity has been found.</text>
</comment>
<keyword evidence="3 6" id="KW-0964">Secreted</keyword>
<dbReference type="SMART" id="SM00837">
    <property type="entry name" value="DPBB_1"/>
    <property type="match status" value="1"/>
</dbReference>
<dbReference type="CDD" id="cd22274">
    <property type="entry name" value="DPBB_EXPA_N"/>
    <property type="match status" value="1"/>
</dbReference>
<dbReference type="InterPro" id="IPR007118">
    <property type="entry name" value="Expan_Lol_pI"/>
</dbReference>
<dbReference type="InterPro" id="IPR036749">
    <property type="entry name" value="Expansin_CBD_sf"/>
</dbReference>
<evidence type="ECO:0000256" key="3">
    <source>
        <dbReference type="ARBA" id="ARBA00022525"/>
    </source>
</evidence>
<comment type="similarity">
    <text evidence="1 6">Belongs to the expansin family. Expansin A subfamily.</text>
</comment>
<keyword evidence="2 6" id="KW-0134">Cell wall</keyword>
<dbReference type="GO" id="GO:0009664">
    <property type="term" value="P:plant-type cell wall organization"/>
    <property type="evidence" value="ECO:0007669"/>
    <property type="project" value="InterPro"/>
</dbReference>
<dbReference type="SUPFAM" id="SSF50685">
    <property type="entry name" value="Barwin-like endoglucanases"/>
    <property type="match status" value="1"/>
</dbReference>
<name>A0A5B8LD66_PINTA</name>
<evidence type="ECO:0000256" key="2">
    <source>
        <dbReference type="ARBA" id="ARBA00022512"/>
    </source>
</evidence>
<evidence type="ECO:0000259" key="8">
    <source>
        <dbReference type="PROSITE" id="PS50843"/>
    </source>
</evidence>
<dbReference type="SUPFAM" id="SSF49590">
    <property type="entry name" value="PHL pollen allergen"/>
    <property type="match status" value="1"/>
</dbReference>
<evidence type="ECO:0000259" key="7">
    <source>
        <dbReference type="PROSITE" id="PS50842"/>
    </source>
</evidence>
<evidence type="ECO:0000256" key="6">
    <source>
        <dbReference type="RuleBase" id="RU365023"/>
    </source>
</evidence>
<dbReference type="PROSITE" id="PS50842">
    <property type="entry name" value="EXPANSIN_EG45"/>
    <property type="match status" value="1"/>
</dbReference>
<keyword evidence="5" id="KW-0472">Membrane</keyword>
<feature type="domain" description="Expansin-like CBD" evidence="8">
    <location>
        <begin position="192"/>
        <end position="269"/>
    </location>
</feature>
<evidence type="ECO:0000313" key="9">
    <source>
        <dbReference type="EMBL" id="QDZ06027.1"/>
    </source>
</evidence>
<keyword evidence="6" id="KW-0961">Cell wall biogenesis/degradation</keyword>
<dbReference type="InterPro" id="IPR007117">
    <property type="entry name" value="Expansin_CBD"/>
</dbReference>
<evidence type="ECO:0000256" key="1">
    <source>
        <dbReference type="ARBA" id="ARBA00005392"/>
    </source>
</evidence>
<protein>
    <recommendedName>
        <fullName evidence="6">Expansin</fullName>
    </recommendedName>
</protein>
<dbReference type="Pfam" id="PF01357">
    <property type="entry name" value="Expansin_C"/>
    <property type="match status" value="1"/>
</dbReference>
<comment type="subcellular location">
    <subcellularLocation>
        <location evidence="6">Secreted</location>
        <location evidence="6">Cell wall</location>
    </subcellularLocation>
    <subcellularLocation>
        <location evidence="6">Membrane</location>
        <topology evidence="6">Peripheral membrane protein</topology>
    </subcellularLocation>
</comment>
<keyword evidence="4 6" id="KW-0732">Signal</keyword>
<dbReference type="FunFam" id="2.40.40.10:FF:000001">
    <property type="entry name" value="Expansin"/>
    <property type="match status" value="1"/>
</dbReference>
<proteinExistence type="evidence at transcript level"/>
<dbReference type="GO" id="GO:0005576">
    <property type="term" value="C:extracellular region"/>
    <property type="evidence" value="ECO:0007669"/>
    <property type="project" value="InterPro"/>
</dbReference>
<reference evidence="9" key="1">
    <citation type="submission" date="2019-01" db="EMBL/GenBank/DDBJ databases">
        <title>Genes encoding secretory proteins associated with pine pollen germination: Predicted functions, subcellular localizations and expression patterns.</title>
        <authorList>
            <person name="Fernando D.D."/>
            <person name="Salazar A.M."/>
        </authorList>
    </citation>
    <scope>NUCLEOTIDE SEQUENCE</scope>
    <source>
        <tissue evidence="9">Germinated pollen</tissue>
    </source>
</reference>
<dbReference type="Gene3D" id="2.40.40.10">
    <property type="entry name" value="RlpA-like domain"/>
    <property type="match status" value="1"/>
</dbReference>
<dbReference type="PROSITE" id="PS50843">
    <property type="entry name" value="EXPANSIN_CBD"/>
    <property type="match status" value="1"/>
</dbReference>
<dbReference type="PRINTS" id="PR01225">
    <property type="entry name" value="EXPANSNFAMLY"/>
</dbReference>
<dbReference type="Pfam" id="PF03330">
    <property type="entry name" value="DPBB_1"/>
    <property type="match status" value="1"/>
</dbReference>
<feature type="signal peptide" evidence="6">
    <location>
        <begin position="1"/>
        <end position="27"/>
    </location>
</feature>
<dbReference type="EMBL" id="MK388872">
    <property type="protein sequence ID" value="QDZ06027.1"/>
    <property type="molecule type" value="mRNA"/>
</dbReference>
<evidence type="ECO:0000256" key="4">
    <source>
        <dbReference type="ARBA" id="ARBA00022729"/>
    </source>
</evidence>
<dbReference type="Gene3D" id="2.60.40.760">
    <property type="entry name" value="Expansin, cellulose-binding-like domain"/>
    <property type="match status" value="1"/>
</dbReference>
<dbReference type="PANTHER" id="PTHR31867">
    <property type="entry name" value="EXPANSIN-A15"/>
    <property type="match status" value="1"/>
</dbReference>
<dbReference type="InterPro" id="IPR036908">
    <property type="entry name" value="RlpA-like_sf"/>
</dbReference>
<dbReference type="PRINTS" id="PR01226">
    <property type="entry name" value="EXPANSIN"/>
</dbReference>
<dbReference type="InterPro" id="IPR007112">
    <property type="entry name" value="Expansin/allergen_DPBB_dom"/>
</dbReference>
<sequence length="269" mass="29816">MRSLTMLTARCVLIVLALVFANRLVAAERHYDRHYHRHYGGRHSSNYGTWKTAHATFYGGQDASGTMEGACGYGNLYSQGYGTNTAALSTVLFQNGLACGGCYEIKCVDDPQWCLPGSRSIVVTATNFCPPNWAQPSDDGGWCNPPREHFDLSMPIFEKIGIWKAGIVPIQYQRVPCVKQGGVRFTINGNHYFYLILVTNVGGDGAVVGMQVKGSNTGWLTLKRNWGQNWESDTILQGQALSFQVTTSDERTLYSYNVAPSNWGVWTDF</sequence>
<dbReference type="InterPro" id="IPR009009">
    <property type="entry name" value="RlpA-like_DPBB"/>
</dbReference>
<dbReference type="AlphaFoldDB" id="A0A5B8LD66"/>
<feature type="chain" id="PRO_5022983982" description="Expansin" evidence="6">
    <location>
        <begin position="28"/>
        <end position="269"/>
    </location>
</feature>
<organism evidence="9">
    <name type="scientific">Pinus taeda</name>
    <name type="common">Loblolly pine</name>
    <dbReference type="NCBI Taxonomy" id="3352"/>
    <lineage>
        <taxon>Eukaryota</taxon>
        <taxon>Viridiplantae</taxon>
        <taxon>Streptophyta</taxon>
        <taxon>Embryophyta</taxon>
        <taxon>Tracheophyta</taxon>
        <taxon>Spermatophyta</taxon>
        <taxon>Pinopsida</taxon>
        <taxon>Pinidae</taxon>
        <taxon>Conifers I</taxon>
        <taxon>Pinales</taxon>
        <taxon>Pinaceae</taxon>
        <taxon>Pinus</taxon>
        <taxon>Pinus subgen. Pinus</taxon>
    </lineage>
</organism>